<name>A0A166V9Z8_9HYPO</name>
<dbReference type="InterPro" id="IPR012337">
    <property type="entry name" value="RNaseH-like_sf"/>
</dbReference>
<keyword evidence="3" id="KW-0378">Hydrolase</keyword>
<feature type="region of interest" description="Disordered" evidence="5">
    <location>
        <begin position="34"/>
        <end position="164"/>
    </location>
</feature>
<evidence type="ECO:0000256" key="2">
    <source>
        <dbReference type="ARBA" id="ARBA00022722"/>
    </source>
</evidence>
<feature type="region of interest" description="Disordered" evidence="5">
    <location>
        <begin position="479"/>
        <end position="565"/>
    </location>
</feature>
<dbReference type="InterPro" id="IPR013520">
    <property type="entry name" value="Ribonucl_H"/>
</dbReference>
<proteinExistence type="inferred from homology"/>
<dbReference type="PANTHER" id="PTHR12801">
    <property type="entry name" value="RNA EXONUCLEASE REXO1 / RECO3 FAMILY MEMBER-RELATED"/>
    <property type="match status" value="1"/>
</dbReference>
<evidence type="ECO:0000256" key="3">
    <source>
        <dbReference type="ARBA" id="ARBA00022801"/>
    </source>
</evidence>
<accession>A0A166V9Z8</accession>
<evidence type="ECO:0000256" key="4">
    <source>
        <dbReference type="ARBA" id="ARBA00022839"/>
    </source>
</evidence>
<evidence type="ECO:0000259" key="6">
    <source>
        <dbReference type="SMART" id="SM00479"/>
    </source>
</evidence>
<evidence type="ECO:0000256" key="5">
    <source>
        <dbReference type="SAM" id="MobiDB-lite"/>
    </source>
</evidence>
<dbReference type="InterPro" id="IPR036397">
    <property type="entry name" value="RNaseH_sf"/>
</dbReference>
<feature type="compositionally biased region" description="Basic and acidic residues" evidence="5">
    <location>
        <begin position="553"/>
        <end position="565"/>
    </location>
</feature>
<dbReference type="STRING" id="1081109.A0A166V9Z8"/>
<dbReference type="EMBL" id="AZGY01000001">
    <property type="protein sequence ID" value="OAA33436.1"/>
    <property type="molecule type" value="Genomic_DNA"/>
</dbReference>
<dbReference type="SUPFAM" id="SSF53098">
    <property type="entry name" value="Ribonuclease H-like"/>
    <property type="match status" value="1"/>
</dbReference>
<dbReference type="CDD" id="cd06145">
    <property type="entry name" value="REX1_like"/>
    <property type="match status" value="1"/>
</dbReference>
<dbReference type="Gene3D" id="3.30.420.10">
    <property type="entry name" value="Ribonuclease H-like superfamily/Ribonuclease H"/>
    <property type="match status" value="1"/>
</dbReference>
<dbReference type="GO" id="GO:0003676">
    <property type="term" value="F:nucleic acid binding"/>
    <property type="evidence" value="ECO:0007669"/>
    <property type="project" value="InterPro"/>
</dbReference>
<dbReference type="GO" id="GO:0004527">
    <property type="term" value="F:exonuclease activity"/>
    <property type="evidence" value="ECO:0007669"/>
    <property type="project" value="UniProtKB-KW"/>
</dbReference>
<dbReference type="InterPro" id="IPR034922">
    <property type="entry name" value="REX1-like_exo"/>
</dbReference>
<dbReference type="PANTHER" id="PTHR12801:SF112">
    <property type="entry name" value="RNA EXONUCLEASE 3"/>
    <property type="match status" value="1"/>
</dbReference>
<dbReference type="GO" id="GO:0005634">
    <property type="term" value="C:nucleus"/>
    <property type="evidence" value="ECO:0007669"/>
    <property type="project" value="TreeGrafter"/>
</dbReference>
<dbReference type="AlphaFoldDB" id="A0A166V9Z8"/>
<dbReference type="InterPro" id="IPR047021">
    <property type="entry name" value="REXO1/3/4-like"/>
</dbReference>
<organism evidence="7 8">
    <name type="scientific">Moelleriella libera RCEF 2490</name>
    <dbReference type="NCBI Taxonomy" id="1081109"/>
    <lineage>
        <taxon>Eukaryota</taxon>
        <taxon>Fungi</taxon>
        <taxon>Dikarya</taxon>
        <taxon>Ascomycota</taxon>
        <taxon>Pezizomycotina</taxon>
        <taxon>Sordariomycetes</taxon>
        <taxon>Hypocreomycetidae</taxon>
        <taxon>Hypocreales</taxon>
        <taxon>Clavicipitaceae</taxon>
        <taxon>Moelleriella</taxon>
    </lineage>
</organism>
<feature type="compositionally biased region" description="Polar residues" evidence="5">
    <location>
        <begin position="92"/>
        <end position="123"/>
    </location>
</feature>
<dbReference type="OrthoDB" id="3996471at2759"/>
<dbReference type="SMART" id="SM00479">
    <property type="entry name" value="EXOIII"/>
    <property type="match status" value="1"/>
</dbReference>
<comment type="caution">
    <text evidence="7">The sequence shown here is derived from an EMBL/GenBank/DDBJ whole genome shotgun (WGS) entry which is preliminary data.</text>
</comment>
<keyword evidence="2" id="KW-0540">Nuclease</keyword>
<evidence type="ECO:0000256" key="1">
    <source>
        <dbReference type="ARBA" id="ARBA00006357"/>
    </source>
</evidence>
<dbReference type="Proteomes" id="UP000078544">
    <property type="component" value="Unassembled WGS sequence"/>
</dbReference>
<protein>
    <submittedName>
        <fullName evidence="7">Ribonuclease H-like protein</fullName>
    </submittedName>
</protein>
<evidence type="ECO:0000313" key="8">
    <source>
        <dbReference type="Proteomes" id="UP000078544"/>
    </source>
</evidence>
<sequence length="709" mass="78334">MGLALKYIPCPAGILCTAYECIFGHDVDSSNSDVPLAATTGRDGSPVTTGRESSPAPEGAPRKRIKVDSGSAIPDQSAQSPKHFAEKKENKFSSNYQNPSRGIEQQTNLYQNPSRGIGQQTNLDKARVPKPQSWHRGQTSTKLAGASAQEGKPESLNPRLLKNSPASHETRMKLLRMLHAEFTRLNRELNAAKKPDDQKLVMTNHDMIVRALDEEEATALDKPAVYANVMKHKIMHFKRMKLAQWKEARITETSISKEPADGGVKPVEIKTGLTSAQEVQLLPRLITEVDDLPDAFVVSIPSEEDIRKARNGVEASQGWETCNRCRQRFQVFPGRREEDGALTTGGKCNFHWGKDYFPSQPAGEAPLPRRYQCCGQDVGESPGCSTHDTHVFKVEDGKRLAAVLNYAATPENAAAPTDRAVCFDCEMGFTVHGMELIRLTATAWPSGDELLDVLVQPVGEILDLNSRFSGVWPNDLANAPSWTPMDPNARPWTPTRPRAECFKVPSPNKRPLTPTQLSPNKRPLTPTRLNPNARPWTPTDPNPPTPLTSRQSDNTDVKAGLDKGKGKLKKQLKKVASPVVARDLLFRLIAPTTPLIGHGLENDLNAVRVVHPVLIDTAILYPHRRGLPSRNSLKYLMSTKLQKEIQKETALGHDSAEDARAAGELVRLRVMLEWQDMQMIGWRVIDGKIWSPSQIEEKLTQGSVKASSA</sequence>
<reference evidence="7 8" key="1">
    <citation type="journal article" date="2016" name="Genome Biol. Evol.">
        <title>Divergent and convergent evolution of fungal pathogenicity.</title>
        <authorList>
            <person name="Shang Y."/>
            <person name="Xiao G."/>
            <person name="Zheng P."/>
            <person name="Cen K."/>
            <person name="Zhan S."/>
            <person name="Wang C."/>
        </authorList>
    </citation>
    <scope>NUCLEOTIDE SEQUENCE [LARGE SCALE GENOMIC DNA]</scope>
    <source>
        <strain evidence="7 8">RCEF 2490</strain>
    </source>
</reference>
<feature type="domain" description="Exonuclease" evidence="6">
    <location>
        <begin position="419"/>
        <end position="675"/>
    </location>
</feature>
<evidence type="ECO:0000313" key="7">
    <source>
        <dbReference type="EMBL" id="OAA33436.1"/>
    </source>
</evidence>
<gene>
    <name evidence="7" type="ORF">AAL_00901</name>
</gene>
<comment type="similarity">
    <text evidence="1">Belongs to the REXO1/REXO3 family.</text>
</comment>
<keyword evidence="8" id="KW-1185">Reference proteome</keyword>
<keyword evidence="4" id="KW-0269">Exonuclease</keyword>